<evidence type="ECO:0000256" key="6">
    <source>
        <dbReference type="SAM" id="Phobius"/>
    </source>
</evidence>
<keyword evidence="4 6" id="KW-1133">Transmembrane helix</keyword>
<keyword evidence="8" id="KW-1185">Reference proteome</keyword>
<comment type="subcellular location">
    <subcellularLocation>
        <location evidence="1">Cell membrane</location>
        <topology evidence="1">Multi-pass membrane protein</topology>
    </subcellularLocation>
</comment>
<accession>A0A9J6ZQ66</accession>
<feature type="transmembrane region" description="Helical" evidence="6">
    <location>
        <begin position="328"/>
        <end position="348"/>
    </location>
</feature>
<dbReference type="PANTHER" id="PTHR30250:SF11">
    <property type="entry name" value="O-ANTIGEN TRANSPORTER-RELATED"/>
    <property type="match status" value="1"/>
</dbReference>
<dbReference type="Pfam" id="PF01943">
    <property type="entry name" value="Polysacc_synt"/>
    <property type="match status" value="1"/>
</dbReference>
<sequence length="500" mass="56866">MGKIKSAARNTFFYSLSNMLGKLSGLILLPLYTVYLSVDMFGLYSLFEISYQVIVAFTGMGIRTAMSRWYWDKGMEGRQKELFYSACLFNAVVNIATMTVLYLGFDLLAKYYFQAPVSQELRIVFVVGTLLRLFSEMPMLLLRVTHKAFLHTVHQFIQLVVFVGMTAYFLAYRNLEIYGIFLAYLISYGLNFVLLIPYMFRNFRYTYLKAEVKDMLAFGMPLAGANIVNMILNLSDRVIINFFGTLKSVGNYSLAHKIANVIDLMIVSAFMKAYTHLYYKGMNDEDSSIFFTKILHYLMILLAFVSMCFVVLTDYLALLFSWGDYRSSLALVPVLTLSVMFSGLRSVMTLPLSKVKKTKIISMISLSAGIINIIGNIALVPFVGAMGAAIATLFTQFVTSVWMYKQACKYDPETNFGGRTLTVIIGSSLLYSIVAILIKDVPGILRYASDAFLILSWPILLYTIKIIDKKEILILRGFIRKWRDPSQWKENLAQELKEID</sequence>
<dbReference type="EMBL" id="CP098400">
    <property type="protein sequence ID" value="URW79785.1"/>
    <property type="molecule type" value="Genomic_DNA"/>
</dbReference>
<feature type="transmembrane region" description="Helical" evidence="6">
    <location>
        <begin position="295"/>
        <end position="322"/>
    </location>
</feature>
<feature type="transmembrane region" description="Helical" evidence="6">
    <location>
        <begin position="385"/>
        <end position="404"/>
    </location>
</feature>
<dbReference type="InterPro" id="IPR002797">
    <property type="entry name" value="Polysacc_synth"/>
</dbReference>
<proteinExistence type="predicted"/>
<dbReference type="Proteomes" id="UP001056426">
    <property type="component" value="Chromosome"/>
</dbReference>
<dbReference type="AlphaFoldDB" id="A0A9J6ZQ66"/>
<evidence type="ECO:0000313" key="7">
    <source>
        <dbReference type="EMBL" id="URW79785.1"/>
    </source>
</evidence>
<feature type="transmembrane region" description="Helical" evidence="6">
    <location>
        <begin position="212"/>
        <end position="234"/>
    </location>
</feature>
<evidence type="ECO:0000313" key="8">
    <source>
        <dbReference type="Proteomes" id="UP001056426"/>
    </source>
</evidence>
<dbReference type="KEGG" id="alkq:M9189_00240"/>
<protein>
    <submittedName>
        <fullName evidence="7">Oligosaccharide flippase family protein</fullName>
    </submittedName>
</protein>
<feature type="transmembrane region" description="Helical" evidence="6">
    <location>
        <begin position="360"/>
        <end position="379"/>
    </location>
</feature>
<dbReference type="RefSeq" id="WP_250723892.1">
    <property type="nucleotide sequence ID" value="NZ_CP098400.1"/>
</dbReference>
<evidence type="ECO:0000256" key="5">
    <source>
        <dbReference type="ARBA" id="ARBA00023136"/>
    </source>
</evidence>
<keyword evidence="2" id="KW-1003">Cell membrane</keyword>
<evidence type="ECO:0000256" key="1">
    <source>
        <dbReference type="ARBA" id="ARBA00004651"/>
    </source>
</evidence>
<evidence type="ECO:0000256" key="2">
    <source>
        <dbReference type="ARBA" id="ARBA00022475"/>
    </source>
</evidence>
<dbReference type="PANTHER" id="PTHR30250">
    <property type="entry name" value="PST FAMILY PREDICTED COLANIC ACID TRANSPORTER"/>
    <property type="match status" value="1"/>
</dbReference>
<name>A0A9J6ZQ66_9BACT</name>
<evidence type="ECO:0000256" key="3">
    <source>
        <dbReference type="ARBA" id="ARBA00022692"/>
    </source>
</evidence>
<reference evidence="7" key="1">
    <citation type="submission" date="2022-05" db="EMBL/GenBank/DDBJ databases">
        <authorList>
            <person name="Sun X."/>
        </authorList>
    </citation>
    <scope>NUCLEOTIDE SEQUENCE</scope>
    <source>
        <strain evidence="7">Ai-910</strain>
    </source>
</reference>
<feature type="transmembrane region" description="Helical" evidence="6">
    <location>
        <begin position="177"/>
        <end position="200"/>
    </location>
</feature>
<dbReference type="GO" id="GO:0005886">
    <property type="term" value="C:plasma membrane"/>
    <property type="evidence" value="ECO:0007669"/>
    <property type="project" value="UniProtKB-SubCell"/>
</dbReference>
<feature type="transmembrane region" description="Helical" evidence="6">
    <location>
        <begin position="12"/>
        <end position="35"/>
    </location>
</feature>
<feature type="transmembrane region" description="Helical" evidence="6">
    <location>
        <begin position="41"/>
        <end position="62"/>
    </location>
</feature>
<feature type="transmembrane region" description="Helical" evidence="6">
    <location>
        <begin position="149"/>
        <end position="171"/>
    </location>
</feature>
<feature type="transmembrane region" description="Helical" evidence="6">
    <location>
        <begin position="82"/>
        <end position="103"/>
    </location>
</feature>
<feature type="transmembrane region" description="Helical" evidence="6">
    <location>
        <begin position="444"/>
        <end position="464"/>
    </location>
</feature>
<gene>
    <name evidence="7" type="ORF">M9189_00240</name>
</gene>
<reference evidence="7" key="2">
    <citation type="submission" date="2022-06" db="EMBL/GenBank/DDBJ databases">
        <title>Xiashengella guii gen. nov. sp. nov., a bacterium isolated form anaerobic digestion tank.</title>
        <authorList>
            <person name="Huang H."/>
        </authorList>
    </citation>
    <scope>NUCLEOTIDE SEQUENCE</scope>
    <source>
        <strain evidence="7">Ai-910</strain>
    </source>
</reference>
<organism evidence="7 8">
    <name type="scientific">Xiashengella succiniciproducens</name>
    <dbReference type="NCBI Taxonomy" id="2949635"/>
    <lineage>
        <taxon>Bacteria</taxon>
        <taxon>Pseudomonadati</taxon>
        <taxon>Bacteroidota</taxon>
        <taxon>Bacteroidia</taxon>
        <taxon>Marinilabiliales</taxon>
        <taxon>Marinilabiliaceae</taxon>
        <taxon>Xiashengella</taxon>
    </lineage>
</organism>
<feature type="transmembrane region" description="Helical" evidence="6">
    <location>
        <begin position="416"/>
        <end position="438"/>
    </location>
</feature>
<keyword evidence="5 6" id="KW-0472">Membrane</keyword>
<dbReference type="InterPro" id="IPR050833">
    <property type="entry name" value="Poly_Biosynth_Transport"/>
</dbReference>
<evidence type="ECO:0000256" key="4">
    <source>
        <dbReference type="ARBA" id="ARBA00022989"/>
    </source>
</evidence>
<keyword evidence="3 6" id="KW-0812">Transmembrane</keyword>